<organism evidence="5 6">
    <name type="scientific">Vibrio penaeicida</name>
    <dbReference type="NCBI Taxonomy" id="104609"/>
    <lineage>
        <taxon>Bacteria</taxon>
        <taxon>Pseudomonadati</taxon>
        <taxon>Pseudomonadota</taxon>
        <taxon>Gammaproteobacteria</taxon>
        <taxon>Vibrionales</taxon>
        <taxon>Vibrionaceae</taxon>
        <taxon>Vibrio</taxon>
    </lineage>
</organism>
<dbReference type="EMBL" id="BSNX01000018">
    <property type="protein sequence ID" value="GLQ72625.1"/>
    <property type="molecule type" value="Genomic_DNA"/>
</dbReference>
<dbReference type="CDD" id="cd04688">
    <property type="entry name" value="NUDIX_Hydrolase"/>
    <property type="match status" value="1"/>
</dbReference>
<evidence type="ECO:0000256" key="3">
    <source>
        <dbReference type="RuleBase" id="RU003476"/>
    </source>
</evidence>
<dbReference type="GO" id="GO:0016787">
    <property type="term" value="F:hydrolase activity"/>
    <property type="evidence" value="ECO:0007669"/>
    <property type="project" value="UniProtKB-KW"/>
</dbReference>
<proteinExistence type="inferred from homology"/>
<dbReference type="InterPro" id="IPR020476">
    <property type="entry name" value="Nudix_hydrolase"/>
</dbReference>
<evidence type="ECO:0000313" key="5">
    <source>
        <dbReference type="EMBL" id="GLQ72625.1"/>
    </source>
</evidence>
<dbReference type="PROSITE" id="PS00893">
    <property type="entry name" value="NUDIX_BOX"/>
    <property type="match status" value="1"/>
</dbReference>
<evidence type="ECO:0000259" key="4">
    <source>
        <dbReference type="PROSITE" id="PS51462"/>
    </source>
</evidence>
<gene>
    <name evidence="5" type="ORF">GCM10007932_19850</name>
</gene>
<dbReference type="Gene3D" id="3.90.79.10">
    <property type="entry name" value="Nucleoside Triphosphate Pyrophosphohydrolase"/>
    <property type="match status" value="1"/>
</dbReference>
<comment type="similarity">
    <text evidence="3">Belongs to the Nudix hydrolase family.</text>
</comment>
<dbReference type="Pfam" id="PF00293">
    <property type="entry name" value="NUDIX"/>
    <property type="match status" value="1"/>
</dbReference>
<dbReference type="InterPro" id="IPR000086">
    <property type="entry name" value="NUDIX_hydrolase_dom"/>
</dbReference>
<evidence type="ECO:0000313" key="6">
    <source>
        <dbReference type="Proteomes" id="UP001156690"/>
    </source>
</evidence>
<dbReference type="InterPro" id="IPR020084">
    <property type="entry name" value="NUDIX_hydrolase_CS"/>
</dbReference>
<dbReference type="PANTHER" id="PTHR43046:SF14">
    <property type="entry name" value="MUTT_NUDIX FAMILY PROTEIN"/>
    <property type="match status" value="1"/>
</dbReference>
<sequence length="158" mass="18691">MIHFRQGQSRFNFRSAAIIIDEGYILLHTSKNDDFWSLPGGRVEFFEHSDDTLVREIKEETGLKAAVQRHLWYIENFFEYDGSKYHEISNCFLMNLDTPQAIPKDKEFSGVEEGSPLIFKWFPIEDAKQLTIYPEFLKERLSDLPNHLEFIKEDKLQK</sequence>
<dbReference type="RefSeq" id="WP_126607356.1">
    <property type="nucleotide sequence ID" value="NZ_AP025144.1"/>
</dbReference>
<evidence type="ECO:0000256" key="1">
    <source>
        <dbReference type="ARBA" id="ARBA00001946"/>
    </source>
</evidence>
<keyword evidence="2 3" id="KW-0378">Hydrolase</keyword>
<dbReference type="SUPFAM" id="SSF55811">
    <property type="entry name" value="Nudix"/>
    <property type="match status" value="1"/>
</dbReference>
<name>A0AAV5NPV0_9VIBR</name>
<feature type="domain" description="Nudix hydrolase" evidence="4">
    <location>
        <begin position="10"/>
        <end position="146"/>
    </location>
</feature>
<accession>A0AAV5NPV0</accession>
<dbReference type="AlphaFoldDB" id="A0AAV5NPV0"/>
<comment type="caution">
    <text evidence="5">The sequence shown here is derived from an EMBL/GenBank/DDBJ whole genome shotgun (WGS) entry which is preliminary data.</text>
</comment>
<comment type="cofactor">
    <cofactor evidence="1">
        <name>Mg(2+)</name>
        <dbReference type="ChEBI" id="CHEBI:18420"/>
    </cofactor>
</comment>
<keyword evidence="6" id="KW-1185">Reference proteome</keyword>
<dbReference type="Proteomes" id="UP001156690">
    <property type="component" value="Unassembled WGS sequence"/>
</dbReference>
<dbReference type="PROSITE" id="PS51462">
    <property type="entry name" value="NUDIX"/>
    <property type="match status" value="1"/>
</dbReference>
<dbReference type="PRINTS" id="PR00502">
    <property type="entry name" value="NUDIXFAMILY"/>
</dbReference>
<reference evidence="6" key="1">
    <citation type="journal article" date="2019" name="Int. J. Syst. Evol. Microbiol.">
        <title>The Global Catalogue of Microorganisms (GCM) 10K type strain sequencing project: providing services to taxonomists for standard genome sequencing and annotation.</title>
        <authorList>
            <consortium name="The Broad Institute Genomics Platform"/>
            <consortium name="The Broad Institute Genome Sequencing Center for Infectious Disease"/>
            <person name="Wu L."/>
            <person name="Ma J."/>
        </authorList>
    </citation>
    <scope>NUCLEOTIDE SEQUENCE [LARGE SCALE GENOMIC DNA]</scope>
    <source>
        <strain evidence="6">NBRC 15640</strain>
    </source>
</reference>
<evidence type="ECO:0000256" key="2">
    <source>
        <dbReference type="ARBA" id="ARBA00022801"/>
    </source>
</evidence>
<dbReference type="InterPro" id="IPR015797">
    <property type="entry name" value="NUDIX_hydrolase-like_dom_sf"/>
</dbReference>
<protein>
    <submittedName>
        <fullName evidence="5">DNA mismatch repair protein MutT</fullName>
    </submittedName>
</protein>
<dbReference type="PANTHER" id="PTHR43046">
    <property type="entry name" value="GDP-MANNOSE MANNOSYL HYDROLASE"/>
    <property type="match status" value="1"/>
</dbReference>